<feature type="region of interest" description="Disordered" evidence="1">
    <location>
        <begin position="280"/>
        <end position="300"/>
    </location>
</feature>
<feature type="compositionally biased region" description="Basic and acidic residues" evidence="1">
    <location>
        <begin position="996"/>
        <end position="1009"/>
    </location>
</feature>
<evidence type="ECO:0000256" key="1">
    <source>
        <dbReference type="SAM" id="MobiDB-lite"/>
    </source>
</evidence>
<feature type="compositionally biased region" description="Low complexity" evidence="1">
    <location>
        <begin position="874"/>
        <end position="893"/>
    </location>
</feature>
<organism evidence="2 3">
    <name type="scientific">Tritrichomonas musculus</name>
    <dbReference type="NCBI Taxonomy" id="1915356"/>
    <lineage>
        <taxon>Eukaryota</taxon>
        <taxon>Metamonada</taxon>
        <taxon>Parabasalia</taxon>
        <taxon>Tritrichomonadida</taxon>
        <taxon>Tritrichomonadidae</taxon>
        <taxon>Tritrichomonas</taxon>
    </lineage>
</organism>
<name>A0ABR2KD11_9EUKA</name>
<feature type="region of interest" description="Disordered" evidence="1">
    <location>
        <begin position="850"/>
        <end position="1065"/>
    </location>
</feature>
<accession>A0ABR2KD11</accession>
<proteinExistence type="predicted"/>
<comment type="caution">
    <text evidence="2">The sequence shown here is derived from an EMBL/GenBank/DDBJ whole genome shotgun (WGS) entry which is preliminary data.</text>
</comment>
<feature type="compositionally biased region" description="Polar residues" evidence="1">
    <location>
        <begin position="939"/>
        <end position="956"/>
    </location>
</feature>
<feature type="compositionally biased region" description="Acidic residues" evidence="1">
    <location>
        <begin position="1010"/>
        <end position="1021"/>
    </location>
</feature>
<gene>
    <name evidence="2" type="ORF">M9Y10_033757</name>
</gene>
<sequence>MDEILIEIGNANSPSSDHSTISNILIRLQNEIDSQFLRPYSQSDNENFLSKFWAFILEVGSNPNTSIRISAYRTTITFLLKITPYYPSLIQKTFFASIRMIEINAKNVQIVIAAFSFISNFTPIPFLNHILENSDILQDFTLIDSTFSDHIGPIIKNLRRISKEWLNKLLFLFLEKGVKPQDRHLILAVTEIIKHDPIFFINELLKYIRDHSTVKENLSLLSYLFSTIKCNYESIDMRDLVEISVEILKNQQQSTANDIDSALQILSLDMAPFNITVSENDCDESENSEDETDENSNENKNKQKLFIQINSESYEHEFTICVSDFVVRPSFYLLPLPINLLEISPNDGVLQMTSKFKTMAKIVNRPDARHKVKIYIFDKFSSVLSKSYNDTTSACLQGFALCLPTFLEMTDASNILILTQQVIFGQQQSWFHMIDIVNIIKSIPYKYYNFSENKNIHKKSSYKFDERSIIDLLINFSMNSNEKLSKAAEKAIANIVNYTDFIQGTYYITEKVDFFNITSLHRFLSILLTLFKKRRKSKKKEKITRRYNKHETKHLQYFILRLIEIRSIYDYDIQLFEQIMNFMSYFDLHFIERPILREFSVDAESIIETSLFVIGGIQIDNGQISTEKKQNIFNYVSQEFASLNFESVPEMKMNYNNFLPAFSTAFRFLSALPRQCLLKRKNLVLNLFSWSMNLFQRRSARFAERYWKSNLDPKSNIDFLTTVQPTLEFIQDDETIALYCELYLSVVKKDDSNQSNEQLDSFFAALHTITRDEIDPNHYIPEFYALEIYASKEKDELPSMRNKVTQLNKDQQLSLYQFLRLFENNLKLIGKINESTFDKISDEIQKIKEEEEEQQKKNDEIKEKDTKVKFDQTQVNNVSLSNDDNTNSSNENQNELKKEETSSTDSIESVDTSKRKRKKNEQKDSDQSRFRRKSEKPRSITNTAITPSMTFNSLEGTSIPELSQGDLVKRGIQSRKRASTRRSSSVEPVKKTNNKKGKEDSKKVTKSEEENNINDDDEYDFFNDSSFLNDEDDDEESTKNNQNAFQQKDQEDEDQHQQDHEEEKVDFHQITNDYLSTNLIDEDISNALIKTQLKLSTFTFSKDHIEKLIRYYINENDKSGIEILLNYSSSHSIEISILNYLLPSEVIPTALNYLKTVSSSELDDFIEKLKEQPQTAEIKHAIFALNPSKNFNEIITSPHLTKSDIKDFTLSVDLCNHKELVELVIRLMKEAKSKKRLDYVLTMANVIFSFVTVTKGEIDSIMQIVVEKDKIIPGLPLSQLVLTLASKIESNDEFVRFVKNCYSKCQGKSSGLLSLHQALIASPNSKASENLSNVAGPYIISVIPSVYCAGVRFIHQALISLSESDCVPLLKANLAKLLKNFESKRDMFPIAKVTGEPFTFMLSRDSLHTFQMELINHASEIIPCNKKASFEGLSLCLPRFIDFFNEVPIEVVKNLETECDQLLTKPANMSTFKIYMMSLRERVEKSIKSRAKDDIVSDFITQWLSECKDYDCYYMADIIYEWENFIFQCYGLEQLLNYVCYMFHKYIPRFFPLYIAMSRFIRKNYKAGSDDDRELIRRYLENSAMLNQVRAHSLSTLLIMEFEFSKEALQLAAYPDDCEESNKLIDSNNHFVELLNKIKSYV</sequence>
<feature type="compositionally biased region" description="Acidic residues" evidence="1">
    <location>
        <begin position="280"/>
        <end position="296"/>
    </location>
</feature>
<evidence type="ECO:0000313" key="2">
    <source>
        <dbReference type="EMBL" id="KAK8889015.1"/>
    </source>
</evidence>
<reference evidence="2 3" key="1">
    <citation type="submission" date="2024-04" db="EMBL/GenBank/DDBJ databases">
        <title>Tritrichomonas musculus Genome.</title>
        <authorList>
            <person name="Alves-Ferreira E."/>
            <person name="Grigg M."/>
            <person name="Lorenzi H."/>
            <person name="Galac M."/>
        </authorList>
    </citation>
    <scope>NUCLEOTIDE SEQUENCE [LARGE SCALE GENOMIC DNA]</scope>
    <source>
        <strain evidence="2 3">EAF2021</strain>
    </source>
</reference>
<evidence type="ECO:0008006" key="4">
    <source>
        <dbReference type="Google" id="ProtNLM"/>
    </source>
</evidence>
<feature type="compositionally biased region" description="Basic and acidic residues" evidence="1">
    <location>
        <begin position="1055"/>
        <end position="1065"/>
    </location>
</feature>
<evidence type="ECO:0000313" key="3">
    <source>
        <dbReference type="Proteomes" id="UP001470230"/>
    </source>
</evidence>
<feature type="compositionally biased region" description="Basic and acidic residues" evidence="1">
    <location>
        <begin position="850"/>
        <end position="870"/>
    </location>
</feature>
<dbReference type="Proteomes" id="UP001470230">
    <property type="component" value="Unassembled WGS sequence"/>
</dbReference>
<dbReference type="EMBL" id="JAPFFF010000005">
    <property type="protein sequence ID" value="KAK8889015.1"/>
    <property type="molecule type" value="Genomic_DNA"/>
</dbReference>
<protein>
    <recommendedName>
        <fullName evidence="4">Symplekin C-terminal domain-containing protein</fullName>
    </recommendedName>
</protein>
<keyword evidence="3" id="KW-1185">Reference proteome</keyword>